<organism evidence="1 2">
    <name type="scientific">Salmonirosea aquatica</name>
    <dbReference type="NCBI Taxonomy" id="2654236"/>
    <lineage>
        <taxon>Bacteria</taxon>
        <taxon>Pseudomonadati</taxon>
        <taxon>Bacteroidota</taxon>
        <taxon>Cytophagia</taxon>
        <taxon>Cytophagales</taxon>
        <taxon>Spirosomataceae</taxon>
        <taxon>Salmonirosea</taxon>
    </lineage>
</organism>
<proteinExistence type="predicted"/>
<evidence type="ECO:0000313" key="1">
    <source>
        <dbReference type="EMBL" id="MPR33738.1"/>
    </source>
</evidence>
<dbReference type="EMBL" id="WHLY01000002">
    <property type="protein sequence ID" value="MPR33738.1"/>
    <property type="molecule type" value="Genomic_DNA"/>
</dbReference>
<dbReference type="AlphaFoldDB" id="A0A7C9BC46"/>
<sequence length="91" mass="10138">MKRFLYALLLPILLVGCKKHDFETPPAIKELVGKWRLKAVEKTVNGQTVWEEVPAQDGDTFTIRFDGILLGSNGLPPCCGLDKYSIDGYPT</sequence>
<gene>
    <name evidence="1" type="ORF">GBK04_10235</name>
</gene>
<protein>
    <recommendedName>
        <fullName evidence="3">Lipocalin-like domain-containing protein</fullName>
    </recommendedName>
</protein>
<comment type="caution">
    <text evidence="1">The sequence shown here is derived from an EMBL/GenBank/DDBJ whole genome shotgun (WGS) entry which is preliminary data.</text>
</comment>
<dbReference type="PROSITE" id="PS51257">
    <property type="entry name" value="PROKAR_LIPOPROTEIN"/>
    <property type="match status" value="1"/>
</dbReference>
<accession>A0A7C9BC46</accession>
<name>A0A7C9BC46_9BACT</name>
<evidence type="ECO:0008006" key="3">
    <source>
        <dbReference type="Google" id="ProtNLM"/>
    </source>
</evidence>
<keyword evidence="2" id="KW-1185">Reference proteome</keyword>
<dbReference type="Proteomes" id="UP000479293">
    <property type="component" value="Unassembled WGS sequence"/>
</dbReference>
<evidence type="ECO:0000313" key="2">
    <source>
        <dbReference type="Proteomes" id="UP000479293"/>
    </source>
</evidence>
<dbReference type="RefSeq" id="WP_152759351.1">
    <property type="nucleotide sequence ID" value="NZ_WHLY01000002.1"/>
</dbReference>
<reference evidence="1 2" key="1">
    <citation type="submission" date="2019-10" db="EMBL/GenBank/DDBJ databases">
        <title>Draft Genome Sequence of Cytophagaceae sp. SJW1-29.</title>
        <authorList>
            <person name="Choi A."/>
        </authorList>
    </citation>
    <scope>NUCLEOTIDE SEQUENCE [LARGE SCALE GENOMIC DNA]</scope>
    <source>
        <strain evidence="1 2">SJW1-29</strain>
    </source>
</reference>